<sequence length="70" mass="7406">MNVLGVSPVVPVVVPVLLGLSVRVVKQYEGESPAAGAPGEAADITTTLRRRSSTHGRSRPIPEHTLRNAH</sequence>
<name>A0AAU8DUT2_9ACTN</name>
<dbReference type="EMBL" id="CP159218">
    <property type="protein sequence ID" value="XCG65719.1"/>
    <property type="molecule type" value="Genomic_DNA"/>
</dbReference>
<evidence type="ECO:0000256" key="1">
    <source>
        <dbReference type="SAM" id="MobiDB-lite"/>
    </source>
</evidence>
<feature type="compositionally biased region" description="Low complexity" evidence="1">
    <location>
        <begin position="31"/>
        <end position="42"/>
    </location>
</feature>
<dbReference type="AlphaFoldDB" id="A0AAU8DUT2"/>
<evidence type="ECO:0000313" key="2">
    <source>
        <dbReference type="EMBL" id="XCG65719.1"/>
    </source>
</evidence>
<feature type="compositionally biased region" description="Basic and acidic residues" evidence="1">
    <location>
        <begin position="60"/>
        <end position="70"/>
    </location>
</feature>
<feature type="compositionally biased region" description="Basic residues" evidence="1">
    <location>
        <begin position="48"/>
        <end position="58"/>
    </location>
</feature>
<protein>
    <recommendedName>
        <fullName evidence="3">Secreted protein</fullName>
    </recommendedName>
</protein>
<accession>A0AAU8DUT2</accession>
<gene>
    <name evidence="2" type="ORF">ABLG96_10805</name>
</gene>
<reference evidence="2" key="1">
    <citation type="submission" date="2024-05" db="EMBL/GenBank/DDBJ databases">
        <authorList>
            <person name="Cai S.Y."/>
            <person name="Jin L.M."/>
            <person name="Li H.R."/>
        </authorList>
    </citation>
    <scope>NUCLEOTIDE SEQUENCE</scope>
    <source>
        <strain evidence="2">A5-74</strain>
    </source>
</reference>
<organism evidence="2">
    <name type="scientific">Nakamurella sp. A5-74</name>
    <dbReference type="NCBI Taxonomy" id="3158264"/>
    <lineage>
        <taxon>Bacteria</taxon>
        <taxon>Bacillati</taxon>
        <taxon>Actinomycetota</taxon>
        <taxon>Actinomycetes</taxon>
        <taxon>Nakamurellales</taxon>
        <taxon>Nakamurellaceae</taxon>
        <taxon>Nakamurella</taxon>
    </lineage>
</organism>
<evidence type="ECO:0008006" key="3">
    <source>
        <dbReference type="Google" id="ProtNLM"/>
    </source>
</evidence>
<dbReference type="RefSeq" id="WP_353651324.1">
    <property type="nucleotide sequence ID" value="NZ_CP159218.1"/>
</dbReference>
<feature type="region of interest" description="Disordered" evidence="1">
    <location>
        <begin position="31"/>
        <end position="70"/>
    </location>
</feature>
<proteinExistence type="predicted"/>